<evidence type="ECO:0000259" key="7">
    <source>
        <dbReference type="Pfam" id="PF01035"/>
    </source>
</evidence>
<reference evidence="9" key="1">
    <citation type="journal article" date="2019" name="Int. J. Syst. Evol. Microbiol.">
        <title>The Global Catalogue of Microorganisms (GCM) 10K type strain sequencing project: providing services to taxonomists for standard genome sequencing and annotation.</title>
        <authorList>
            <consortium name="The Broad Institute Genomics Platform"/>
            <consortium name="The Broad Institute Genome Sequencing Center for Infectious Disease"/>
            <person name="Wu L."/>
            <person name="Ma J."/>
        </authorList>
    </citation>
    <scope>NUCLEOTIDE SEQUENCE [LARGE SCALE GENOMIC DNA]</scope>
    <source>
        <strain evidence="9">JCM 17250</strain>
    </source>
</reference>
<evidence type="ECO:0000256" key="6">
    <source>
        <dbReference type="ARBA" id="ARBA00049348"/>
    </source>
</evidence>
<dbReference type="Pfam" id="PF01035">
    <property type="entry name" value="DNA_binding_1"/>
    <property type="match status" value="1"/>
</dbReference>
<dbReference type="PROSITE" id="PS00374">
    <property type="entry name" value="MGMT"/>
    <property type="match status" value="1"/>
</dbReference>
<comment type="caution">
    <text evidence="8">The sequence shown here is derived from an EMBL/GenBank/DDBJ whole genome shotgun (WGS) entry which is preliminary data.</text>
</comment>
<dbReference type="InterPro" id="IPR036217">
    <property type="entry name" value="MethylDNA_cys_MeTrfase_DNAb"/>
</dbReference>
<comment type="catalytic activity">
    <reaction evidence="6">
        <text>a 6-O-methyl-2'-deoxyguanosine in DNA + L-cysteinyl-[protein] = S-methyl-L-cysteinyl-[protein] + a 2'-deoxyguanosine in DNA</text>
        <dbReference type="Rhea" id="RHEA:24000"/>
        <dbReference type="Rhea" id="RHEA-COMP:10131"/>
        <dbReference type="Rhea" id="RHEA-COMP:10132"/>
        <dbReference type="Rhea" id="RHEA-COMP:11367"/>
        <dbReference type="Rhea" id="RHEA-COMP:11368"/>
        <dbReference type="ChEBI" id="CHEBI:29950"/>
        <dbReference type="ChEBI" id="CHEBI:82612"/>
        <dbReference type="ChEBI" id="CHEBI:85445"/>
        <dbReference type="ChEBI" id="CHEBI:85448"/>
        <dbReference type="EC" id="2.1.1.63"/>
    </reaction>
</comment>
<accession>A0ABP7W3N2</accession>
<dbReference type="CDD" id="cd06445">
    <property type="entry name" value="ATase"/>
    <property type="match status" value="1"/>
</dbReference>
<evidence type="ECO:0000256" key="4">
    <source>
        <dbReference type="ARBA" id="ARBA00022763"/>
    </source>
</evidence>
<dbReference type="EMBL" id="BAABDL010000149">
    <property type="protein sequence ID" value="GAA4080358.1"/>
    <property type="molecule type" value="Genomic_DNA"/>
</dbReference>
<dbReference type="InterPro" id="IPR036631">
    <property type="entry name" value="MGMT_N_sf"/>
</dbReference>
<gene>
    <name evidence="8" type="ORF">GCM10022410_25340</name>
</gene>
<dbReference type="InterPro" id="IPR036388">
    <property type="entry name" value="WH-like_DNA-bd_sf"/>
</dbReference>
<keyword evidence="2" id="KW-0489">Methyltransferase</keyword>
<keyword evidence="4" id="KW-0227">DNA damage</keyword>
<comment type="catalytic activity">
    <reaction evidence="1">
        <text>a 4-O-methyl-thymidine in DNA + L-cysteinyl-[protein] = a thymidine in DNA + S-methyl-L-cysteinyl-[protein]</text>
        <dbReference type="Rhea" id="RHEA:53428"/>
        <dbReference type="Rhea" id="RHEA-COMP:10131"/>
        <dbReference type="Rhea" id="RHEA-COMP:10132"/>
        <dbReference type="Rhea" id="RHEA-COMP:13555"/>
        <dbReference type="Rhea" id="RHEA-COMP:13556"/>
        <dbReference type="ChEBI" id="CHEBI:29950"/>
        <dbReference type="ChEBI" id="CHEBI:82612"/>
        <dbReference type="ChEBI" id="CHEBI:137386"/>
        <dbReference type="ChEBI" id="CHEBI:137387"/>
        <dbReference type="EC" id="2.1.1.63"/>
    </reaction>
</comment>
<sequence>MVAKTIYYTTFTGLDQQLTLYKTDRGLVLVTTDNDQPDHFAEKWLTKTFKTYQLVQNDRLFDRERDQFCAYLNGQLVNFDFVTDIYGTPFQKSVWHQLAEVPYGETWSYSELANSINRPEAVRAVSRAIGQNPLLIVVPCHRVIGKNKQLTGFRSGLALKKSLLQLESN</sequence>
<evidence type="ECO:0000256" key="2">
    <source>
        <dbReference type="ARBA" id="ARBA00022603"/>
    </source>
</evidence>
<dbReference type="NCBIfam" id="TIGR00589">
    <property type="entry name" value="ogt"/>
    <property type="match status" value="1"/>
</dbReference>
<dbReference type="SUPFAM" id="SSF53155">
    <property type="entry name" value="Methylated DNA-protein cysteine methyltransferase domain"/>
    <property type="match status" value="1"/>
</dbReference>
<dbReference type="PANTHER" id="PTHR10815:SF12">
    <property type="entry name" value="METHYLATED-DNA--PROTEIN-CYSTEINE METHYLTRANSFERASE, INDUCIBLE"/>
    <property type="match status" value="1"/>
</dbReference>
<keyword evidence="3" id="KW-0808">Transferase</keyword>
<protein>
    <submittedName>
        <fullName evidence="8">Methylated-DNA--protein-cysteine S-methyltransferase</fullName>
    </submittedName>
</protein>
<evidence type="ECO:0000256" key="3">
    <source>
        <dbReference type="ARBA" id="ARBA00022679"/>
    </source>
</evidence>
<evidence type="ECO:0000313" key="8">
    <source>
        <dbReference type="EMBL" id="GAA4080358.1"/>
    </source>
</evidence>
<proteinExistence type="predicted"/>
<dbReference type="SUPFAM" id="SSF46767">
    <property type="entry name" value="Methylated DNA-protein cysteine methyltransferase, C-terminal domain"/>
    <property type="match status" value="1"/>
</dbReference>
<evidence type="ECO:0000313" key="9">
    <source>
        <dbReference type="Proteomes" id="UP001501734"/>
    </source>
</evidence>
<evidence type="ECO:0000256" key="1">
    <source>
        <dbReference type="ARBA" id="ARBA00001286"/>
    </source>
</evidence>
<dbReference type="RefSeq" id="WP_344913974.1">
    <property type="nucleotide sequence ID" value="NZ_BAABDL010000149.1"/>
</dbReference>
<feature type="domain" description="Methylated-DNA-[protein]-cysteine S-methyltransferase DNA binding" evidence="7">
    <location>
        <begin position="89"/>
        <end position="168"/>
    </location>
</feature>
<dbReference type="InterPro" id="IPR014048">
    <property type="entry name" value="MethylDNA_cys_MeTrfase_DNA-bd"/>
</dbReference>
<dbReference type="Proteomes" id="UP001501734">
    <property type="component" value="Unassembled WGS sequence"/>
</dbReference>
<evidence type="ECO:0000256" key="5">
    <source>
        <dbReference type="ARBA" id="ARBA00023204"/>
    </source>
</evidence>
<dbReference type="InterPro" id="IPR001497">
    <property type="entry name" value="MethylDNA_cys_MeTrfase_AS"/>
</dbReference>
<organism evidence="8 9">
    <name type="scientific">Amphibacillus indicireducens</name>
    <dbReference type="NCBI Taxonomy" id="1076330"/>
    <lineage>
        <taxon>Bacteria</taxon>
        <taxon>Bacillati</taxon>
        <taxon>Bacillota</taxon>
        <taxon>Bacilli</taxon>
        <taxon>Bacillales</taxon>
        <taxon>Bacillaceae</taxon>
        <taxon>Amphibacillus</taxon>
    </lineage>
</organism>
<keyword evidence="5" id="KW-0234">DNA repair</keyword>
<dbReference type="PANTHER" id="PTHR10815">
    <property type="entry name" value="METHYLATED-DNA--PROTEIN-CYSTEINE METHYLTRANSFERASE"/>
    <property type="match status" value="1"/>
</dbReference>
<keyword evidence="9" id="KW-1185">Reference proteome</keyword>
<dbReference type="Gene3D" id="1.10.10.10">
    <property type="entry name" value="Winged helix-like DNA-binding domain superfamily/Winged helix DNA-binding domain"/>
    <property type="match status" value="1"/>
</dbReference>
<name>A0ABP7W3N2_9BACI</name>